<proteinExistence type="predicted"/>
<dbReference type="EMBL" id="LAZR01011247">
    <property type="protein sequence ID" value="KKM62670.1"/>
    <property type="molecule type" value="Genomic_DNA"/>
</dbReference>
<protein>
    <submittedName>
        <fullName evidence="1">Uncharacterized protein</fullName>
    </submittedName>
</protein>
<accession>A0A0F9LEP9</accession>
<organism evidence="1">
    <name type="scientific">marine sediment metagenome</name>
    <dbReference type="NCBI Taxonomy" id="412755"/>
    <lineage>
        <taxon>unclassified sequences</taxon>
        <taxon>metagenomes</taxon>
        <taxon>ecological metagenomes</taxon>
    </lineage>
</organism>
<reference evidence="1" key="1">
    <citation type="journal article" date="2015" name="Nature">
        <title>Complex archaea that bridge the gap between prokaryotes and eukaryotes.</title>
        <authorList>
            <person name="Spang A."/>
            <person name="Saw J.H."/>
            <person name="Jorgensen S.L."/>
            <person name="Zaremba-Niedzwiedzka K."/>
            <person name="Martijn J."/>
            <person name="Lind A.E."/>
            <person name="van Eijk R."/>
            <person name="Schleper C."/>
            <person name="Guy L."/>
            <person name="Ettema T.J."/>
        </authorList>
    </citation>
    <scope>NUCLEOTIDE SEQUENCE</scope>
</reference>
<evidence type="ECO:0000313" key="1">
    <source>
        <dbReference type="EMBL" id="KKM62670.1"/>
    </source>
</evidence>
<dbReference type="AlphaFoldDB" id="A0A0F9LEP9"/>
<name>A0A0F9LEP9_9ZZZZ</name>
<sequence>MTNNLKTFLIFDIFGFPGCDLPNTPRPKNGVIKVIGNNHYQVVKDYYNKNFSDDFWHQCKKVSDTDHPAAKYVGNDTGGVFCLVVQLD</sequence>
<comment type="caution">
    <text evidence="1">The sequence shown here is derived from an EMBL/GenBank/DDBJ whole genome shotgun (WGS) entry which is preliminary data.</text>
</comment>
<gene>
    <name evidence="1" type="ORF">LCGC14_1519300</name>
</gene>